<dbReference type="GO" id="GO:0015627">
    <property type="term" value="C:type II protein secretion system complex"/>
    <property type="evidence" value="ECO:0007669"/>
    <property type="project" value="TreeGrafter"/>
</dbReference>
<dbReference type="PANTHER" id="PTHR21180">
    <property type="entry name" value="ENDONUCLEASE/EXONUCLEASE/PHOSPHATASE FAMILY DOMAIN-CONTAINING PROTEIN 1"/>
    <property type="match status" value="1"/>
</dbReference>
<dbReference type="GO" id="GO:0015628">
    <property type="term" value="P:protein secretion by the type II secretion system"/>
    <property type="evidence" value="ECO:0007669"/>
    <property type="project" value="TreeGrafter"/>
</dbReference>
<gene>
    <name evidence="2" type="primary">comE1</name>
    <name evidence="2" type="ORF">NCTC13335_00413</name>
</gene>
<name>A0A377IWC6_9PAST</name>
<dbReference type="RefSeq" id="WP_007243523.1">
    <property type="nucleotide sequence ID" value="NZ_CAUUFB010000037.1"/>
</dbReference>
<evidence type="ECO:0000256" key="1">
    <source>
        <dbReference type="SAM" id="SignalP"/>
    </source>
</evidence>
<keyword evidence="3" id="KW-1185">Reference proteome</keyword>
<dbReference type="AlphaFoldDB" id="A0A377IWC6"/>
<evidence type="ECO:0000313" key="2">
    <source>
        <dbReference type="EMBL" id="STO92574.1"/>
    </source>
</evidence>
<dbReference type="PANTHER" id="PTHR21180:SF32">
    <property type="entry name" value="ENDONUCLEASE_EXONUCLEASE_PHOSPHATASE FAMILY DOMAIN-CONTAINING PROTEIN 1"/>
    <property type="match status" value="1"/>
</dbReference>
<accession>A0A377IWC6</accession>
<dbReference type="OrthoDB" id="7510573at2"/>
<dbReference type="InterPro" id="IPR010994">
    <property type="entry name" value="RuvA_2-like"/>
</dbReference>
<proteinExistence type="predicted"/>
<reference evidence="2 3" key="1">
    <citation type="submission" date="2018-06" db="EMBL/GenBank/DDBJ databases">
        <authorList>
            <consortium name="Pathogen Informatics"/>
            <person name="Doyle S."/>
        </authorList>
    </citation>
    <scope>NUCLEOTIDE SEQUENCE [LARGE SCALE GENOMIC DNA]</scope>
    <source>
        <strain evidence="2 3">NCTC13335</strain>
    </source>
</reference>
<feature type="signal peptide" evidence="1">
    <location>
        <begin position="1"/>
        <end position="24"/>
    </location>
</feature>
<keyword evidence="1" id="KW-0732">Signal</keyword>
<sequence length="108" mass="11544">MKLLKTLFGACIVASAMLSNNALAEDKVAESTAQTMQQSQADVAGKLNINTAGAAEIQRAMIGIGAKKAEAIIQYREKHGNFTAVEQLLEVQGIGKATLEKNRDRITL</sequence>
<organism evidence="2 3">
    <name type="scientific">Haemophilus pittmaniae</name>
    <dbReference type="NCBI Taxonomy" id="249188"/>
    <lineage>
        <taxon>Bacteria</taxon>
        <taxon>Pseudomonadati</taxon>
        <taxon>Pseudomonadota</taxon>
        <taxon>Gammaproteobacteria</taxon>
        <taxon>Pasteurellales</taxon>
        <taxon>Pasteurellaceae</taxon>
        <taxon>Haemophilus</taxon>
    </lineage>
</organism>
<dbReference type="Proteomes" id="UP000255264">
    <property type="component" value="Unassembled WGS sequence"/>
</dbReference>
<dbReference type="InterPro" id="IPR004509">
    <property type="entry name" value="Competence_ComEA_HhH"/>
</dbReference>
<protein>
    <submittedName>
        <fullName evidence="2">DNA uptake protein ComE1</fullName>
    </submittedName>
</protein>
<dbReference type="Gene3D" id="1.10.150.280">
    <property type="entry name" value="AF1531-like domain"/>
    <property type="match status" value="1"/>
</dbReference>
<evidence type="ECO:0000313" key="3">
    <source>
        <dbReference type="Proteomes" id="UP000255264"/>
    </source>
</evidence>
<dbReference type="InterPro" id="IPR051675">
    <property type="entry name" value="Endo/Exo/Phosphatase_dom_1"/>
</dbReference>
<dbReference type="NCBIfam" id="TIGR00426">
    <property type="entry name" value="competence protein ComEA helix-hairpin-helix repeat region"/>
    <property type="match status" value="1"/>
</dbReference>
<dbReference type="Pfam" id="PF12836">
    <property type="entry name" value="HHH_3"/>
    <property type="match status" value="1"/>
</dbReference>
<dbReference type="SUPFAM" id="SSF47781">
    <property type="entry name" value="RuvA domain 2-like"/>
    <property type="match status" value="1"/>
</dbReference>
<dbReference type="EMBL" id="UGHS01000001">
    <property type="protein sequence ID" value="STO92574.1"/>
    <property type="molecule type" value="Genomic_DNA"/>
</dbReference>
<feature type="chain" id="PRO_5016655872" evidence="1">
    <location>
        <begin position="25"/>
        <end position="108"/>
    </location>
</feature>